<sequence length="407" mass="46823">MRLLHTTSLQVEEFPDSVRRKYAILSHTWGHNEVSFEEMARHRRAPFTTSKPGFKKIKRCCDVARRHGFEHVWIDTCCIDKRNSAELSEALNSMYRYYENADVCYIYLADVRSTPDRVELLARIQRSEWNSRGWTLQELLASNKRRFLAGDWSEIHDQEELIGAISTRTGIAQRVLDDRRLISTVCLAERMSWVSRRHTTRPEDLAYCLLGIFNISMPILYGEGLQKAFWRLQMEIMQASFDQTLFAWRAPYAGSGLLANSPRVFQDTPPLRLCSPGYLTPYAMTNVGLTVRVIDITQKIFGGKTPADGSFLALIQCEGKLNGAWMGLAVYLQPVSGISIDITGIGNKRRACRRVQCENWYWVENKALRNAPFEDIVVLQDEHYRLAQHTFQIAQLEESDLVMQIVT</sequence>
<organism evidence="3 4">
    <name type="scientific">Cytospora mali</name>
    <name type="common">Apple Valsa canker fungus</name>
    <name type="synonym">Valsa mali</name>
    <dbReference type="NCBI Taxonomy" id="578113"/>
    <lineage>
        <taxon>Eukaryota</taxon>
        <taxon>Fungi</taxon>
        <taxon>Dikarya</taxon>
        <taxon>Ascomycota</taxon>
        <taxon>Pezizomycotina</taxon>
        <taxon>Sordariomycetes</taxon>
        <taxon>Sordariomycetidae</taxon>
        <taxon>Diaporthales</taxon>
        <taxon>Cytosporaceae</taxon>
        <taxon>Cytospora</taxon>
    </lineage>
</organism>
<dbReference type="Pfam" id="PF06985">
    <property type="entry name" value="HET"/>
    <property type="match status" value="1"/>
</dbReference>
<feature type="domain" description="DUF8212" evidence="2">
    <location>
        <begin position="227"/>
        <end position="263"/>
    </location>
</feature>
<dbReference type="Proteomes" id="UP000078559">
    <property type="component" value="Chromosome 6"/>
</dbReference>
<dbReference type="PANTHER" id="PTHR10622:SF10">
    <property type="entry name" value="HET DOMAIN-CONTAINING PROTEIN"/>
    <property type="match status" value="1"/>
</dbReference>
<accession>A0A194W1Z7</accession>
<dbReference type="InterPro" id="IPR010730">
    <property type="entry name" value="HET"/>
</dbReference>
<evidence type="ECO:0000313" key="4">
    <source>
        <dbReference type="Proteomes" id="UP000078559"/>
    </source>
</evidence>
<reference evidence="3" key="1">
    <citation type="submission" date="2014-12" db="EMBL/GenBank/DDBJ databases">
        <title>Genome Sequence of Valsa Canker Pathogens Uncovers a Specific Adaption of Colonization on Woody Bark.</title>
        <authorList>
            <person name="Yin Z."/>
            <person name="Liu H."/>
            <person name="Gao X."/>
            <person name="Li Z."/>
            <person name="Song N."/>
            <person name="Ke X."/>
            <person name="Dai Q."/>
            <person name="Wu Y."/>
            <person name="Sun Y."/>
            <person name="Xu J.-R."/>
            <person name="Kang Z.K."/>
            <person name="Wang L."/>
            <person name="Huang L."/>
        </authorList>
    </citation>
    <scope>NUCLEOTIDE SEQUENCE [LARGE SCALE GENOMIC DNA]</scope>
    <source>
        <strain evidence="3">03-8</strain>
    </source>
</reference>
<gene>
    <name evidence="3" type="ORF">VM1G_06584</name>
</gene>
<evidence type="ECO:0000259" key="2">
    <source>
        <dbReference type="Pfam" id="PF26640"/>
    </source>
</evidence>
<evidence type="ECO:0000259" key="1">
    <source>
        <dbReference type="Pfam" id="PF06985"/>
    </source>
</evidence>
<dbReference type="OrthoDB" id="674604at2759"/>
<dbReference type="Pfam" id="PF26640">
    <property type="entry name" value="DUF8212"/>
    <property type="match status" value="1"/>
</dbReference>
<name>A0A194W1Z7_CYTMA</name>
<keyword evidence="4" id="KW-1185">Reference proteome</keyword>
<protein>
    <submittedName>
        <fullName evidence="3">Vegetative incompatibility protein HET-E-1</fullName>
    </submittedName>
</protein>
<dbReference type="AlphaFoldDB" id="A0A194W1Z7"/>
<dbReference type="InterPro" id="IPR058525">
    <property type="entry name" value="DUF8212"/>
</dbReference>
<proteinExistence type="predicted"/>
<dbReference type="PANTHER" id="PTHR10622">
    <property type="entry name" value="HET DOMAIN-CONTAINING PROTEIN"/>
    <property type="match status" value="1"/>
</dbReference>
<dbReference type="EMBL" id="CM003103">
    <property type="protein sequence ID" value="KUI70484.1"/>
    <property type="molecule type" value="Genomic_DNA"/>
</dbReference>
<feature type="domain" description="Heterokaryon incompatibility" evidence="1">
    <location>
        <begin position="22"/>
        <end position="112"/>
    </location>
</feature>
<evidence type="ECO:0000313" key="3">
    <source>
        <dbReference type="EMBL" id="KUI70484.1"/>
    </source>
</evidence>